<gene>
    <name evidence="1" type="ordered locus">Ppha_0748</name>
</gene>
<keyword evidence="2" id="KW-1185">Reference proteome</keyword>
<proteinExistence type="predicted"/>
<dbReference type="eggNOG" id="ENOG5033CZ9">
    <property type="taxonomic scope" value="Bacteria"/>
</dbReference>
<dbReference type="RefSeq" id="WP_012507537.1">
    <property type="nucleotide sequence ID" value="NC_011060.1"/>
</dbReference>
<evidence type="ECO:0000313" key="1">
    <source>
        <dbReference type="EMBL" id="ACF43042.1"/>
    </source>
</evidence>
<dbReference type="STRING" id="324925.Ppha_0748"/>
<evidence type="ECO:0000313" key="2">
    <source>
        <dbReference type="Proteomes" id="UP000002724"/>
    </source>
</evidence>
<dbReference type="OrthoDB" id="464085at2"/>
<dbReference type="KEGG" id="pph:Ppha_0748"/>
<dbReference type="Proteomes" id="UP000002724">
    <property type="component" value="Chromosome"/>
</dbReference>
<dbReference type="HOGENOM" id="CLU_185898_0_0_10"/>
<sequence>MSINDLLPSVATLSHADKFRLVQILLEQLTKEEGISARQTPAPAETFNPRSYYGVAHQSRQMIDEYIASSRDQYRD</sequence>
<protein>
    <submittedName>
        <fullName evidence="1">Uncharacterized protein</fullName>
    </submittedName>
</protein>
<dbReference type="AlphaFoldDB" id="B4SEF0"/>
<name>B4SEF0_PELPB</name>
<accession>B4SEF0</accession>
<organism evidence="1 2">
    <name type="scientific">Pelodictyon phaeoclathratiforme (strain DSM 5477 / BU-1)</name>
    <dbReference type="NCBI Taxonomy" id="324925"/>
    <lineage>
        <taxon>Bacteria</taxon>
        <taxon>Pseudomonadati</taxon>
        <taxon>Chlorobiota</taxon>
        <taxon>Chlorobiia</taxon>
        <taxon>Chlorobiales</taxon>
        <taxon>Chlorobiaceae</taxon>
        <taxon>Chlorobium/Pelodictyon group</taxon>
        <taxon>Pelodictyon</taxon>
    </lineage>
</organism>
<reference evidence="1 2" key="1">
    <citation type="submission" date="2008-06" db="EMBL/GenBank/DDBJ databases">
        <title>Complete sequence of Pelodictyon phaeoclathratiforme BU-1.</title>
        <authorList>
            <consortium name="US DOE Joint Genome Institute"/>
            <person name="Lucas S."/>
            <person name="Copeland A."/>
            <person name="Lapidus A."/>
            <person name="Glavina del Rio T."/>
            <person name="Dalin E."/>
            <person name="Tice H."/>
            <person name="Bruce D."/>
            <person name="Goodwin L."/>
            <person name="Pitluck S."/>
            <person name="Schmutz J."/>
            <person name="Larimer F."/>
            <person name="Land M."/>
            <person name="Hauser L."/>
            <person name="Kyrpides N."/>
            <person name="Mikhailova N."/>
            <person name="Liu Z."/>
            <person name="Li T."/>
            <person name="Zhao F."/>
            <person name="Overmann J."/>
            <person name="Bryant D.A."/>
            <person name="Richardson P."/>
        </authorList>
    </citation>
    <scope>NUCLEOTIDE SEQUENCE [LARGE SCALE GENOMIC DNA]</scope>
    <source>
        <strain evidence="2">DSM 5477 / BU-1</strain>
    </source>
</reference>
<dbReference type="EMBL" id="CP001110">
    <property type="protein sequence ID" value="ACF43042.1"/>
    <property type="molecule type" value="Genomic_DNA"/>
</dbReference>